<dbReference type="PANTHER" id="PTHR40084">
    <property type="entry name" value="PHOSPHOHYDROLASE, PHP FAMILY"/>
    <property type="match status" value="1"/>
</dbReference>
<dbReference type="GO" id="GO:0004519">
    <property type="term" value="F:endonuclease activity"/>
    <property type="evidence" value="ECO:0007669"/>
    <property type="project" value="UniProtKB-KW"/>
</dbReference>
<keyword evidence="1" id="KW-0255">Endonuclease</keyword>
<keyword evidence="1" id="KW-0547">Nucleotide-binding</keyword>
<gene>
    <name evidence="1" type="ORF">MNBD_DELTA03-1181</name>
</gene>
<dbReference type="GO" id="GO:0004386">
    <property type="term" value="F:helicase activity"/>
    <property type="evidence" value="ECO:0007669"/>
    <property type="project" value="UniProtKB-KW"/>
</dbReference>
<dbReference type="EMBL" id="UOEX01000304">
    <property type="protein sequence ID" value="VAW39872.1"/>
    <property type="molecule type" value="Genomic_DNA"/>
</dbReference>
<keyword evidence="1" id="KW-0347">Helicase</keyword>
<evidence type="ECO:0000313" key="1">
    <source>
        <dbReference type="EMBL" id="VAW39872.1"/>
    </source>
</evidence>
<proteinExistence type="predicted"/>
<keyword evidence="1" id="KW-0067">ATP-binding</keyword>
<name>A0A3B0VLE4_9ZZZZ</name>
<sequence length="424" mass="47544">MRYLADLHIHSCYSRATSKAGNLQGLAAWARVKGINLLGTGDFTHPAWLAQLKDELRPVSPGLFKLKEPGPEAWPEVKPEDIEPRFMLTSEISCIYKRHGRVRKVHNLLMLPDFAGVERLNRRLAEIGNLESDGRPILGLDSRDLLEILLEEAPDGFLVPAHIWTPWFSLFGSKSGFERIEECYGDLTPHIFALETGLSSDPDMNRRLSALDRYTLISNSDCHSPARLGRELNIFDCDFDFFALRQALKNPGQGGFKGTVEFYPEEGKYYFDGHRKCRVCMAPRPSREVGGICPVCGRPMTIGVAHRIEALADREQPVYPAGQPGYRSIIPLPEVLGEILSRGAATKGVRKLYNLLINRFGSEFNILLTTPIDDLRLTSPVLAEAVGRIRDKRVIRQAGYDGEFGVIKLFEPGELESIRPISFK</sequence>
<protein>
    <submittedName>
        <fullName evidence="1">Endonuclease Q, cleaves 5' to damaged DNA bases / ATP-dependent DNA helicase UvrD/PcrA-like protein</fullName>
    </submittedName>
</protein>
<dbReference type="InterPro" id="IPR016195">
    <property type="entry name" value="Pol/histidinol_Pase-like"/>
</dbReference>
<keyword evidence="1" id="KW-0540">Nuclease</keyword>
<organism evidence="1">
    <name type="scientific">hydrothermal vent metagenome</name>
    <dbReference type="NCBI Taxonomy" id="652676"/>
    <lineage>
        <taxon>unclassified sequences</taxon>
        <taxon>metagenomes</taxon>
        <taxon>ecological metagenomes</taxon>
    </lineage>
</organism>
<dbReference type="AlphaFoldDB" id="A0A3B0VLE4"/>
<dbReference type="SUPFAM" id="SSF89550">
    <property type="entry name" value="PHP domain-like"/>
    <property type="match status" value="1"/>
</dbReference>
<keyword evidence="1" id="KW-0378">Hydrolase</keyword>
<reference evidence="1" key="1">
    <citation type="submission" date="2018-06" db="EMBL/GenBank/DDBJ databases">
        <authorList>
            <person name="Zhirakovskaya E."/>
        </authorList>
    </citation>
    <scope>NUCLEOTIDE SEQUENCE</scope>
</reference>
<accession>A0A3B0VLE4</accession>
<dbReference type="CDD" id="cd19067">
    <property type="entry name" value="PfuEndoQ-like"/>
    <property type="match status" value="1"/>
</dbReference>
<dbReference type="PANTHER" id="PTHR40084:SF1">
    <property type="entry name" value="PHOSPHOTRANSFERASE"/>
    <property type="match status" value="1"/>
</dbReference>
<dbReference type="Gene3D" id="3.20.20.140">
    <property type="entry name" value="Metal-dependent hydrolases"/>
    <property type="match status" value="1"/>
</dbReference>